<dbReference type="Pfam" id="PF03392">
    <property type="entry name" value="OS-D"/>
    <property type="match status" value="1"/>
</dbReference>
<evidence type="ECO:0000313" key="3">
    <source>
        <dbReference type="Proteomes" id="UP000297026"/>
    </source>
</evidence>
<proteinExistence type="predicted"/>
<reference evidence="2" key="1">
    <citation type="submission" date="2019-02" db="EMBL/GenBank/DDBJ databases">
        <title>Genome of the parasitoid wasp Diachasma alloeum, an emerging model for ecological speciation and transitions to asexual reproduction.</title>
        <authorList>
            <person name="Robertson H.M."/>
            <person name="Walden K.K."/>
            <person name="Tvedte E.S."/>
            <person name="Hood G.R."/>
            <person name="Feder J.L."/>
            <person name="Forbes A.A."/>
            <person name="Logsdon J.M."/>
            <person name="Mcelroy K.E."/>
        </authorList>
    </citation>
    <scope>NUCLEOTIDE SEQUENCE [LARGE SCALE GENOMIC DNA]</scope>
    <source>
        <strain evidence="2">Michigan</strain>
    </source>
</reference>
<evidence type="ECO:0000313" key="2">
    <source>
        <dbReference type="EMBL" id="THK33221.1"/>
    </source>
</evidence>
<accession>A0A4E0RZ63</accession>
<gene>
    <name evidence="2" type="primary">Csp4</name>
    <name evidence="2" type="ORF">DALL_DALL000427</name>
</gene>
<dbReference type="GeneID" id="107045686"/>
<keyword evidence="1" id="KW-0732">Signal</keyword>
<feature type="chain" id="PRO_5020023302" evidence="1">
    <location>
        <begin position="19"/>
        <end position="130"/>
    </location>
</feature>
<evidence type="ECO:0000256" key="1">
    <source>
        <dbReference type="SAM" id="SignalP"/>
    </source>
</evidence>
<sequence length="130" mass="15107">MKIAVFVLLSCLVAVISARPDKYTTKWDNIDVDQILNNDRILNNYVNCLLEEGNCTAEGRELKSVLPDALETECEKCSRKQRDGSKKIIKFLVQNKQDLWEKLMDKYDEEKKYRGKYEDQARAEGIEIQS</sequence>
<dbReference type="CTD" id="115877659"/>
<dbReference type="PANTHER" id="PTHR11257">
    <property type="entry name" value="CHEMOSENSORY PROTEIN-RELATED"/>
    <property type="match status" value="1"/>
</dbReference>
<name>A0A4E0RZ63_9HYME</name>
<feature type="signal peptide" evidence="1">
    <location>
        <begin position="1"/>
        <end position="18"/>
    </location>
</feature>
<dbReference type="InterPro" id="IPR036682">
    <property type="entry name" value="OS_D_A10/PebIII_sf"/>
</dbReference>
<dbReference type="InterPro" id="IPR005055">
    <property type="entry name" value="A10/PebIII"/>
</dbReference>
<protein>
    <submittedName>
        <fullName evidence="2">Chemosensory protein 4</fullName>
    </submittedName>
</protein>
<keyword evidence="3" id="KW-1185">Reference proteome</keyword>
<dbReference type="EMBL" id="ML159348">
    <property type="protein sequence ID" value="THK33221.1"/>
    <property type="molecule type" value="Genomic_DNA"/>
</dbReference>
<dbReference type="PANTHER" id="PTHR11257:SF13">
    <property type="entry name" value="GEO07322P1"/>
    <property type="match status" value="1"/>
</dbReference>
<dbReference type="OrthoDB" id="6344725at2759"/>
<organism evidence="2 3">
    <name type="scientific">Diachasma alloeum</name>
    <dbReference type="NCBI Taxonomy" id="454923"/>
    <lineage>
        <taxon>Eukaryota</taxon>
        <taxon>Metazoa</taxon>
        <taxon>Ecdysozoa</taxon>
        <taxon>Arthropoda</taxon>
        <taxon>Hexapoda</taxon>
        <taxon>Insecta</taxon>
        <taxon>Pterygota</taxon>
        <taxon>Neoptera</taxon>
        <taxon>Endopterygota</taxon>
        <taxon>Hymenoptera</taxon>
        <taxon>Apocrita</taxon>
        <taxon>Ichneumonoidea</taxon>
        <taxon>Braconidae</taxon>
        <taxon>Opiinae</taxon>
        <taxon>Diachasma</taxon>
    </lineage>
</organism>
<dbReference type="Gene3D" id="1.10.2080.10">
    <property type="entry name" value="Insect odorant-binding protein A10/Ejaculatory bulb-specific protein 3"/>
    <property type="match status" value="1"/>
</dbReference>
<dbReference type="SUPFAM" id="SSF100910">
    <property type="entry name" value="Chemosensory protein Csp2"/>
    <property type="match status" value="1"/>
</dbReference>
<dbReference type="AlphaFoldDB" id="A0A4E0RZ63"/>
<dbReference type="Proteomes" id="UP000297026">
    <property type="component" value="Unassembled WGS sequence"/>
</dbReference>
<dbReference type="KEGG" id="dam:107045686"/>